<name>A0A7M7K5W5_VARDE</name>
<sequence length="195" mass="20751">MVKEKTDLLVMTMSSEPPAVSTSAPVVPPVLARSVSAQSLSASGTPTSSHASSLSRELDSRNSASTCSDDASPLSVHSLPPTPAPPDVMHDTTEAPAGPLPSKSTAGDLNGSSLPAASSAGGSQGGASKRRVEQLQEMVLERELRRIELEEKKLIVETEKLELEKENLELERQKLQLEIGKLQANIRYSHPTSLY</sequence>
<protein>
    <submittedName>
        <fullName evidence="3">Uncharacterized protein</fullName>
    </submittedName>
</protein>
<accession>A0A7M7K5W5</accession>
<evidence type="ECO:0000256" key="1">
    <source>
        <dbReference type="SAM" id="Coils"/>
    </source>
</evidence>
<reference evidence="3" key="1">
    <citation type="submission" date="2021-01" db="UniProtKB">
        <authorList>
            <consortium name="EnsemblMetazoa"/>
        </authorList>
    </citation>
    <scope>IDENTIFICATION</scope>
</reference>
<dbReference type="AlphaFoldDB" id="A0A7M7K5W5"/>
<dbReference type="GeneID" id="111250670"/>
<organism evidence="3 4">
    <name type="scientific">Varroa destructor</name>
    <name type="common">Honeybee mite</name>
    <dbReference type="NCBI Taxonomy" id="109461"/>
    <lineage>
        <taxon>Eukaryota</taxon>
        <taxon>Metazoa</taxon>
        <taxon>Ecdysozoa</taxon>
        <taxon>Arthropoda</taxon>
        <taxon>Chelicerata</taxon>
        <taxon>Arachnida</taxon>
        <taxon>Acari</taxon>
        <taxon>Parasitiformes</taxon>
        <taxon>Mesostigmata</taxon>
        <taxon>Gamasina</taxon>
        <taxon>Dermanyssoidea</taxon>
        <taxon>Varroidae</taxon>
        <taxon>Varroa</taxon>
    </lineage>
</organism>
<feature type="compositionally biased region" description="Low complexity" evidence="2">
    <location>
        <begin position="111"/>
        <end position="121"/>
    </location>
</feature>
<keyword evidence="4" id="KW-1185">Reference proteome</keyword>
<dbReference type="EnsemblMetazoa" id="XM_022806237">
    <property type="protein sequence ID" value="XP_022661972"/>
    <property type="gene ID" value="LOC111250670"/>
</dbReference>
<feature type="region of interest" description="Disordered" evidence="2">
    <location>
        <begin position="1"/>
        <end position="132"/>
    </location>
</feature>
<evidence type="ECO:0000256" key="2">
    <source>
        <dbReference type="SAM" id="MobiDB-lite"/>
    </source>
</evidence>
<feature type="compositionally biased region" description="Polar residues" evidence="2">
    <location>
        <begin position="35"/>
        <end position="69"/>
    </location>
</feature>
<dbReference type="Proteomes" id="UP000594260">
    <property type="component" value="Unplaced"/>
</dbReference>
<keyword evidence="1" id="KW-0175">Coiled coil</keyword>
<feature type="compositionally biased region" description="Low complexity" evidence="2">
    <location>
        <begin position="14"/>
        <end position="25"/>
    </location>
</feature>
<feature type="coiled-coil region" evidence="1">
    <location>
        <begin position="132"/>
        <end position="185"/>
    </location>
</feature>
<evidence type="ECO:0000313" key="4">
    <source>
        <dbReference type="Proteomes" id="UP000594260"/>
    </source>
</evidence>
<dbReference type="KEGG" id="vde:111250670"/>
<dbReference type="RefSeq" id="XP_022661972.1">
    <property type="nucleotide sequence ID" value="XM_022806237.1"/>
</dbReference>
<dbReference type="InParanoid" id="A0A7M7K5W5"/>
<evidence type="ECO:0000313" key="3">
    <source>
        <dbReference type="EnsemblMetazoa" id="XP_022661972"/>
    </source>
</evidence>
<proteinExistence type="predicted"/>